<feature type="domain" description="Survival protein SurE-like phosphatase/nucleotidase" evidence="6">
    <location>
        <begin position="3"/>
        <end position="181"/>
    </location>
</feature>
<dbReference type="Pfam" id="PF01975">
    <property type="entry name" value="SurE"/>
    <property type="match status" value="1"/>
</dbReference>
<dbReference type="EMBL" id="QOPI01000002">
    <property type="protein sequence ID" value="RCL45488.1"/>
    <property type="molecule type" value="Genomic_DNA"/>
</dbReference>
<gene>
    <name evidence="5 7" type="primary">surE</name>
    <name evidence="7" type="ORF">DBW92_00690</name>
</gene>
<dbReference type="GO" id="GO:0046872">
    <property type="term" value="F:metal ion binding"/>
    <property type="evidence" value="ECO:0007669"/>
    <property type="project" value="UniProtKB-UniRule"/>
</dbReference>
<organism evidence="7 8">
    <name type="scientific">SAR86 cluster bacterium</name>
    <dbReference type="NCBI Taxonomy" id="2030880"/>
    <lineage>
        <taxon>Bacteria</taxon>
        <taxon>Pseudomonadati</taxon>
        <taxon>Pseudomonadota</taxon>
        <taxon>Gammaproteobacteria</taxon>
        <taxon>SAR86 cluster</taxon>
    </lineage>
</organism>
<dbReference type="PANTHER" id="PTHR30457">
    <property type="entry name" value="5'-NUCLEOTIDASE SURE"/>
    <property type="match status" value="1"/>
</dbReference>
<evidence type="ECO:0000259" key="6">
    <source>
        <dbReference type="Pfam" id="PF01975"/>
    </source>
</evidence>
<evidence type="ECO:0000256" key="3">
    <source>
        <dbReference type="ARBA" id="ARBA00022723"/>
    </source>
</evidence>
<feature type="binding site" evidence="5">
    <location>
        <position position="8"/>
    </location>
    <ligand>
        <name>a divalent metal cation</name>
        <dbReference type="ChEBI" id="CHEBI:60240"/>
    </ligand>
</feature>
<proteinExistence type="inferred from homology"/>
<keyword evidence="3 5" id="KW-0479">Metal-binding</keyword>
<dbReference type="GO" id="GO:0005737">
    <property type="term" value="C:cytoplasm"/>
    <property type="evidence" value="ECO:0007669"/>
    <property type="project" value="UniProtKB-SubCell"/>
</dbReference>
<evidence type="ECO:0000256" key="1">
    <source>
        <dbReference type="ARBA" id="ARBA00000815"/>
    </source>
</evidence>
<evidence type="ECO:0000256" key="4">
    <source>
        <dbReference type="ARBA" id="ARBA00022801"/>
    </source>
</evidence>
<comment type="cofactor">
    <cofactor evidence="5">
        <name>a divalent metal cation</name>
        <dbReference type="ChEBI" id="CHEBI:60240"/>
    </cofactor>
    <text evidence="5">Binds 1 divalent metal cation per subunit.</text>
</comment>
<dbReference type="EC" id="3.1.3.5" evidence="5"/>
<feature type="binding site" evidence="5">
    <location>
        <position position="9"/>
    </location>
    <ligand>
        <name>a divalent metal cation</name>
        <dbReference type="ChEBI" id="CHEBI:60240"/>
    </ligand>
</feature>
<name>A0A368C7C4_9GAMM</name>
<comment type="function">
    <text evidence="5">Nucleotidase that shows phosphatase activity on nucleoside 5'-monophosphates.</text>
</comment>
<keyword evidence="5" id="KW-0963">Cytoplasm</keyword>
<comment type="caution">
    <text evidence="7">The sequence shown here is derived from an EMBL/GenBank/DDBJ whole genome shotgun (WGS) entry which is preliminary data.</text>
</comment>
<dbReference type="SUPFAM" id="SSF64167">
    <property type="entry name" value="SurE-like"/>
    <property type="match status" value="1"/>
</dbReference>
<dbReference type="NCBIfam" id="TIGR00087">
    <property type="entry name" value="surE"/>
    <property type="match status" value="1"/>
</dbReference>
<sequence length="248" mass="27276">MKILLTNDDGYDAPNIQALYKVLSQFHEVFIIAPAKNCSGMSAAISFLKETEIKKLDDHTYAVDGTPADCTYFGLLSVLDFEPDMVVSGINHGANLGNDVLYSGTVGAAVGGRNLKFPPVAISVASYDAQDPEYIANKSVEIINTIFDNPSEFSNRVININFPDLVEKDIKGIKFTRLSRRGVPAKPLEVSSSENSKTYRYNLQGEPIKEDYLSDVEAVQSGFISLSFLDYNLTTDNQDDPLINILCK</sequence>
<reference evidence="7 8" key="1">
    <citation type="journal article" date="2018" name="Microbiome">
        <title>Fine metagenomic profile of the Mediterranean stratified and mixed water columns revealed by assembly and recruitment.</title>
        <authorList>
            <person name="Haro-Moreno J.M."/>
            <person name="Lopez-Perez M."/>
            <person name="De La Torre J.R."/>
            <person name="Picazo A."/>
            <person name="Camacho A."/>
            <person name="Rodriguez-Valera F."/>
        </authorList>
    </citation>
    <scope>NUCLEOTIDE SEQUENCE [LARGE SCALE GENOMIC DNA]</scope>
    <source>
        <strain evidence="7">MED-G78</strain>
    </source>
</reference>
<keyword evidence="4 5" id="KW-0378">Hydrolase</keyword>
<dbReference type="HAMAP" id="MF_00060">
    <property type="entry name" value="SurE"/>
    <property type="match status" value="1"/>
</dbReference>
<dbReference type="Gene3D" id="3.40.1210.10">
    <property type="entry name" value="Survival protein SurE-like phosphatase/nucleotidase"/>
    <property type="match status" value="1"/>
</dbReference>
<dbReference type="GO" id="GO:0000166">
    <property type="term" value="F:nucleotide binding"/>
    <property type="evidence" value="ECO:0007669"/>
    <property type="project" value="UniProtKB-KW"/>
</dbReference>
<dbReference type="Proteomes" id="UP000252915">
    <property type="component" value="Unassembled WGS sequence"/>
</dbReference>
<protein>
    <recommendedName>
        <fullName evidence="5">5'-nucleotidase SurE</fullName>
        <ecNumber evidence="5">3.1.3.5</ecNumber>
    </recommendedName>
    <alternativeName>
        <fullName evidence="5">Nucleoside 5'-monophosphate phosphohydrolase</fullName>
    </alternativeName>
</protein>
<feature type="binding site" evidence="5">
    <location>
        <position position="91"/>
    </location>
    <ligand>
        <name>a divalent metal cation</name>
        <dbReference type="ChEBI" id="CHEBI:60240"/>
    </ligand>
</feature>
<evidence type="ECO:0000256" key="2">
    <source>
        <dbReference type="ARBA" id="ARBA00011062"/>
    </source>
</evidence>
<dbReference type="InterPro" id="IPR030048">
    <property type="entry name" value="SurE"/>
</dbReference>
<dbReference type="PANTHER" id="PTHR30457:SF0">
    <property type="entry name" value="PHOSPHATASE, PUTATIVE (AFU_ORTHOLOGUE AFUA_4G01070)-RELATED"/>
    <property type="match status" value="1"/>
</dbReference>
<evidence type="ECO:0000313" key="8">
    <source>
        <dbReference type="Proteomes" id="UP000252915"/>
    </source>
</evidence>
<dbReference type="InterPro" id="IPR002828">
    <property type="entry name" value="SurE-like_Pase/nucleotidase"/>
</dbReference>
<comment type="similarity">
    <text evidence="2 5">Belongs to the SurE nucleotidase family.</text>
</comment>
<comment type="catalytic activity">
    <reaction evidence="1 5">
        <text>a ribonucleoside 5'-phosphate + H2O = a ribonucleoside + phosphate</text>
        <dbReference type="Rhea" id="RHEA:12484"/>
        <dbReference type="ChEBI" id="CHEBI:15377"/>
        <dbReference type="ChEBI" id="CHEBI:18254"/>
        <dbReference type="ChEBI" id="CHEBI:43474"/>
        <dbReference type="ChEBI" id="CHEBI:58043"/>
        <dbReference type="EC" id="3.1.3.5"/>
    </reaction>
</comment>
<dbReference type="AlphaFoldDB" id="A0A368C7C4"/>
<dbReference type="GO" id="GO:0008253">
    <property type="term" value="F:5'-nucleotidase activity"/>
    <property type="evidence" value="ECO:0007669"/>
    <property type="project" value="UniProtKB-UniRule"/>
</dbReference>
<keyword evidence="5" id="KW-0547">Nucleotide-binding</keyword>
<feature type="binding site" evidence="5">
    <location>
        <position position="39"/>
    </location>
    <ligand>
        <name>a divalent metal cation</name>
        <dbReference type="ChEBI" id="CHEBI:60240"/>
    </ligand>
</feature>
<evidence type="ECO:0000256" key="5">
    <source>
        <dbReference type="HAMAP-Rule" id="MF_00060"/>
    </source>
</evidence>
<comment type="subcellular location">
    <subcellularLocation>
        <location evidence="5">Cytoplasm</location>
    </subcellularLocation>
</comment>
<dbReference type="InterPro" id="IPR036523">
    <property type="entry name" value="SurE-like_sf"/>
</dbReference>
<evidence type="ECO:0000313" key="7">
    <source>
        <dbReference type="EMBL" id="RCL45488.1"/>
    </source>
</evidence>
<accession>A0A368C7C4</accession>